<keyword evidence="2" id="KW-1185">Reference proteome</keyword>
<dbReference type="Proteomes" id="UP000298138">
    <property type="component" value="Unassembled WGS sequence"/>
</dbReference>
<dbReference type="STRING" id="341454.A0A4S2MVH7"/>
<dbReference type="EMBL" id="ML220123">
    <property type="protein sequence ID" value="TGZ80619.1"/>
    <property type="molecule type" value="Genomic_DNA"/>
</dbReference>
<evidence type="ECO:0000313" key="2">
    <source>
        <dbReference type="Proteomes" id="UP000298138"/>
    </source>
</evidence>
<dbReference type="OrthoDB" id="5239630at2759"/>
<gene>
    <name evidence="1" type="ORF">EX30DRAFT_45960</name>
</gene>
<proteinExistence type="predicted"/>
<reference evidence="1 2" key="1">
    <citation type="submission" date="2019-04" db="EMBL/GenBank/DDBJ databases">
        <title>Comparative genomics and transcriptomics to analyze fruiting body development in filamentous ascomycetes.</title>
        <authorList>
            <consortium name="DOE Joint Genome Institute"/>
            <person name="Lutkenhaus R."/>
            <person name="Traeger S."/>
            <person name="Breuer J."/>
            <person name="Kuo A."/>
            <person name="Lipzen A."/>
            <person name="Pangilinan J."/>
            <person name="Dilworth D."/>
            <person name="Sandor L."/>
            <person name="Poggeler S."/>
            <person name="Barry K."/>
            <person name="Grigoriev I.V."/>
            <person name="Nowrousian M."/>
        </authorList>
    </citation>
    <scope>NUCLEOTIDE SEQUENCE [LARGE SCALE GENOMIC DNA]</scope>
    <source>
        <strain evidence="1 2">CBS 389.68</strain>
    </source>
</reference>
<protein>
    <submittedName>
        <fullName evidence="1">Uncharacterized protein</fullName>
    </submittedName>
</protein>
<dbReference type="InParanoid" id="A0A4S2MVH7"/>
<organism evidence="1 2">
    <name type="scientific">Ascodesmis nigricans</name>
    <dbReference type="NCBI Taxonomy" id="341454"/>
    <lineage>
        <taxon>Eukaryota</taxon>
        <taxon>Fungi</taxon>
        <taxon>Dikarya</taxon>
        <taxon>Ascomycota</taxon>
        <taxon>Pezizomycotina</taxon>
        <taxon>Pezizomycetes</taxon>
        <taxon>Pezizales</taxon>
        <taxon>Ascodesmidaceae</taxon>
        <taxon>Ascodesmis</taxon>
    </lineage>
</organism>
<dbReference type="InterPro" id="IPR019034">
    <property type="entry name" value="UPF0390"/>
</dbReference>
<dbReference type="AlphaFoldDB" id="A0A4S2MVH7"/>
<sequence length="109" mass="11682">MPQAPLKSKPLATGKNGKTKIVRYGPQIPGIWSFPLIVSRNAGVTKRGARTIAPKAGKRGGQRAEMAKLQKKLSAQLTDGTEKRLAAKAGHLELLAGGKKDKKKEEAKK</sequence>
<dbReference type="Pfam" id="PF09495">
    <property type="entry name" value="DUF2462"/>
    <property type="match status" value="1"/>
</dbReference>
<name>A0A4S2MVH7_9PEZI</name>
<evidence type="ECO:0000313" key="1">
    <source>
        <dbReference type="EMBL" id="TGZ80619.1"/>
    </source>
</evidence>
<accession>A0A4S2MVH7</accession>